<evidence type="ECO:0000313" key="3">
    <source>
        <dbReference type="EMBL" id="KAF2731982.1"/>
    </source>
</evidence>
<evidence type="ECO:0000313" key="4">
    <source>
        <dbReference type="Proteomes" id="UP000799444"/>
    </source>
</evidence>
<accession>A0A9P4UXC4</accession>
<evidence type="ECO:0000256" key="2">
    <source>
        <dbReference type="SAM" id="Phobius"/>
    </source>
</evidence>
<organism evidence="3 4">
    <name type="scientific">Polyplosphaeria fusca</name>
    <dbReference type="NCBI Taxonomy" id="682080"/>
    <lineage>
        <taxon>Eukaryota</taxon>
        <taxon>Fungi</taxon>
        <taxon>Dikarya</taxon>
        <taxon>Ascomycota</taxon>
        <taxon>Pezizomycotina</taxon>
        <taxon>Dothideomycetes</taxon>
        <taxon>Pleosporomycetidae</taxon>
        <taxon>Pleosporales</taxon>
        <taxon>Tetraplosphaeriaceae</taxon>
        <taxon>Polyplosphaeria</taxon>
    </lineage>
</organism>
<feature type="transmembrane region" description="Helical" evidence="2">
    <location>
        <begin position="315"/>
        <end position="335"/>
    </location>
</feature>
<comment type="caution">
    <text evidence="3">The sequence shown here is derived from an EMBL/GenBank/DDBJ whole genome shotgun (WGS) entry which is preliminary data.</text>
</comment>
<keyword evidence="2" id="KW-0812">Transmembrane</keyword>
<evidence type="ECO:0000256" key="1">
    <source>
        <dbReference type="SAM" id="MobiDB-lite"/>
    </source>
</evidence>
<protein>
    <submittedName>
        <fullName evidence="3">Uncharacterized protein</fullName>
    </submittedName>
</protein>
<keyword evidence="4" id="KW-1185">Reference proteome</keyword>
<feature type="region of interest" description="Disordered" evidence="1">
    <location>
        <begin position="398"/>
        <end position="417"/>
    </location>
</feature>
<dbReference type="AlphaFoldDB" id="A0A9P4UXC4"/>
<name>A0A9P4UXC4_9PLEO</name>
<proteinExistence type="predicted"/>
<dbReference type="Proteomes" id="UP000799444">
    <property type="component" value="Unassembled WGS sequence"/>
</dbReference>
<sequence length="417" mass="47055">MKLNDALRNGIANMNPIDALGNWQAPYNSETSLGGRCWSTSNANCSWGAFNTLALCSSMQDVSRDITLENKRVSLPALKDFLQTDSEAPSFRSGLHGYTGENNRYAITYPPTSASDGANLPALAEVYYLFYDSCVDRDIFDLSNTTFWKAYKGTFQFCAQTINATTASPYDDTFTSTMTLIDSTTNLKWTQKTQYGNISHFCTALDGEEEDFCVSEPFMQRLAFQMNLMFNSTAIFRNANRTDIRYSSEWGPLLADLVYENGCDPIFTHDIKFQDMLEGIGQSLTDKFRVDANVTDSVFGTFTHAERVIKVDFRWLILPIVLWVIITIFFFSTMVKTRHTPMWKSSVLPLLHMMRSEDTPAEDYMIKKEAAETWVGLTRTQKGWRVWNSAEEGDVNKEGELRKRRAAAGSTDGGGNN</sequence>
<keyword evidence="2" id="KW-0472">Membrane</keyword>
<dbReference type="PANTHER" id="PTHR35394">
    <property type="entry name" value="DUF3176 DOMAIN-CONTAINING PROTEIN"/>
    <property type="match status" value="1"/>
</dbReference>
<dbReference type="EMBL" id="ML996185">
    <property type="protein sequence ID" value="KAF2731982.1"/>
    <property type="molecule type" value="Genomic_DNA"/>
</dbReference>
<keyword evidence="2" id="KW-1133">Transmembrane helix</keyword>
<gene>
    <name evidence="3" type="ORF">EJ04DRAFT_352610</name>
</gene>
<dbReference type="OrthoDB" id="3795297at2759"/>
<dbReference type="PANTHER" id="PTHR35394:SF5">
    <property type="entry name" value="DUF3176 DOMAIN-CONTAINING PROTEIN"/>
    <property type="match status" value="1"/>
</dbReference>
<reference evidence="3" key="1">
    <citation type="journal article" date="2020" name="Stud. Mycol.">
        <title>101 Dothideomycetes genomes: a test case for predicting lifestyles and emergence of pathogens.</title>
        <authorList>
            <person name="Haridas S."/>
            <person name="Albert R."/>
            <person name="Binder M."/>
            <person name="Bloem J."/>
            <person name="Labutti K."/>
            <person name="Salamov A."/>
            <person name="Andreopoulos B."/>
            <person name="Baker S."/>
            <person name="Barry K."/>
            <person name="Bills G."/>
            <person name="Bluhm B."/>
            <person name="Cannon C."/>
            <person name="Castanera R."/>
            <person name="Culley D."/>
            <person name="Daum C."/>
            <person name="Ezra D."/>
            <person name="Gonzalez J."/>
            <person name="Henrissat B."/>
            <person name="Kuo A."/>
            <person name="Liang C."/>
            <person name="Lipzen A."/>
            <person name="Lutzoni F."/>
            <person name="Magnuson J."/>
            <person name="Mondo S."/>
            <person name="Nolan M."/>
            <person name="Ohm R."/>
            <person name="Pangilinan J."/>
            <person name="Park H.-J."/>
            <person name="Ramirez L."/>
            <person name="Alfaro M."/>
            <person name="Sun H."/>
            <person name="Tritt A."/>
            <person name="Yoshinaga Y."/>
            <person name="Zwiers L.-H."/>
            <person name="Turgeon B."/>
            <person name="Goodwin S."/>
            <person name="Spatafora J."/>
            <person name="Crous P."/>
            <person name="Grigoriev I."/>
        </authorList>
    </citation>
    <scope>NUCLEOTIDE SEQUENCE</scope>
    <source>
        <strain evidence="3">CBS 125425</strain>
    </source>
</reference>